<reference evidence="2" key="1">
    <citation type="journal article" date="2016" name="Nature">
        <title>Genome evolution in the allotetraploid frog Xenopus laevis.</title>
        <authorList>
            <person name="Session A.M."/>
            <person name="Uno Y."/>
            <person name="Kwon T."/>
            <person name="Chapman J.A."/>
            <person name="Toyoda A."/>
            <person name="Takahashi S."/>
            <person name="Fukui A."/>
            <person name="Hikosaka A."/>
            <person name="Suzuki A."/>
            <person name="Kondo M."/>
            <person name="van Heeringen S.J."/>
            <person name="Quigley I."/>
            <person name="Heinz S."/>
            <person name="Ogino H."/>
            <person name="Ochi H."/>
            <person name="Hellsten U."/>
            <person name="Lyons J.B."/>
            <person name="Simakov O."/>
            <person name="Putnam N."/>
            <person name="Stites J."/>
            <person name="Kuroki Y."/>
            <person name="Tanaka T."/>
            <person name="Michiue T."/>
            <person name="Watanabe M."/>
            <person name="Bogdanovic O."/>
            <person name="Lister R."/>
            <person name="Georgiou G."/>
            <person name="Paranjpe S.S."/>
            <person name="van Kruijsbergen I."/>
            <person name="Shu S."/>
            <person name="Carlson J."/>
            <person name="Kinoshita T."/>
            <person name="Ohta Y."/>
            <person name="Mawaribuchi S."/>
            <person name="Jenkins J."/>
            <person name="Grimwood J."/>
            <person name="Schmutz J."/>
            <person name="Mitros T."/>
            <person name="Mozaffari S.V."/>
            <person name="Suzuki Y."/>
            <person name="Haramoto Y."/>
            <person name="Yamamoto T.S."/>
            <person name="Takagi C."/>
            <person name="Heald R."/>
            <person name="Miller K."/>
            <person name="Haudenschild C."/>
            <person name="Kitzman J."/>
            <person name="Nakayama T."/>
            <person name="Izutsu Y."/>
            <person name="Robert J."/>
            <person name="Fortriede J."/>
            <person name="Burns K."/>
            <person name="Lotay V."/>
            <person name="Karimi K."/>
            <person name="Yasuoka Y."/>
            <person name="Dichmann D.S."/>
            <person name="Flajnik M.F."/>
            <person name="Houston D.W."/>
            <person name="Shendure J."/>
            <person name="DuPasquier L."/>
            <person name="Vize P.D."/>
            <person name="Zorn A.M."/>
            <person name="Ito M."/>
            <person name="Marcotte E.M."/>
            <person name="Wallingford J.B."/>
            <person name="Ito Y."/>
            <person name="Asashima M."/>
            <person name="Ueno N."/>
            <person name="Matsuda Y."/>
            <person name="Veenstra G.J."/>
            <person name="Fujiyama A."/>
            <person name="Harland R.M."/>
            <person name="Taira M."/>
            <person name="Rokhsar D.S."/>
        </authorList>
    </citation>
    <scope>NUCLEOTIDE SEQUENCE [LARGE SCALE GENOMIC DNA]</scope>
    <source>
        <strain evidence="2">J</strain>
    </source>
</reference>
<protein>
    <submittedName>
        <fullName evidence="1">Uncharacterized protein</fullName>
    </submittedName>
</protein>
<accession>A0A974HDG0</accession>
<feature type="non-terminal residue" evidence="1">
    <location>
        <position position="1"/>
    </location>
</feature>
<dbReference type="Proteomes" id="UP000694892">
    <property type="component" value="Chromosome 6S"/>
</dbReference>
<name>A0A974HDG0_XENLA</name>
<feature type="non-terminal residue" evidence="1">
    <location>
        <position position="12"/>
    </location>
</feature>
<evidence type="ECO:0000313" key="1">
    <source>
        <dbReference type="EMBL" id="OCT73924.1"/>
    </source>
</evidence>
<gene>
    <name evidence="1" type="ORF">XELAEV_180328872mg</name>
</gene>
<dbReference type="EMBL" id="CM004477">
    <property type="protein sequence ID" value="OCT73924.1"/>
    <property type="molecule type" value="Genomic_DNA"/>
</dbReference>
<evidence type="ECO:0000313" key="2">
    <source>
        <dbReference type="Proteomes" id="UP000694892"/>
    </source>
</evidence>
<proteinExistence type="predicted"/>
<sequence>MPALSTGVGSDT</sequence>
<organism evidence="1 2">
    <name type="scientific">Xenopus laevis</name>
    <name type="common">African clawed frog</name>
    <dbReference type="NCBI Taxonomy" id="8355"/>
    <lineage>
        <taxon>Eukaryota</taxon>
        <taxon>Metazoa</taxon>
        <taxon>Chordata</taxon>
        <taxon>Craniata</taxon>
        <taxon>Vertebrata</taxon>
        <taxon>Euteleostomi</taxon>
        <taxon>Amphibia</taxon>
        <taxon>Batrachia</taxon>
        <taxon>Anura</taxon>
        <taxon>Pipoidea</taxon>
        <taxon>Pipidae</taxon>
        <taxon>Xenopodinae</taxon>
        <taxon>Xenopus</taxon>
        <taxon>Xenopus</taxon>
    </lineage>
</organism>